<evidence type="ECO:0000259" key="2">
    <source>
        <dbReference type="Pfam" id="PF00296"/>
    </source>
</evidence>
<evidence type="ECO:0000313" key="4">
    <source>
        <dbReference type="Proteomes" id="UP000542210"/>
    </source>
</evidence>
<comment type="caution">
    <text evidence="3">The sequence shown here is derived from an EMBL/GenBank/DDBJ whole genome shotgun (WGS) entry which is preliminary data.</text>
</comment>
<reference evidence="3 4" key="1">
    <citation type="submission" date="2020-08" db="EMBL/GenBank/DDBJ databases">
        <title>Sequencing the genomes of 1000 actinobacteria strains.</title>
        <authorList>
            <person name="Klenk H.-P."/>
        </authorList>
    </citation>
    <scope>NUCLEOTIDE SEQUENCE [LARGE SCALE GENOMIC DNA]</scope>
    <source>
        <strain evidence="3 4">DSM 45784</strain>
    </source>
</reference>
<keyword evidence="3" id="KW-0503">Monooxygenase</keyword>
<sequence>MADGRVRWGVNLPLPGGTMRGNAPVIARLPELGYDDVWTGEGGGDMDALTPLAMAAAWQPALRVGTGVVPVQTRGPGVLAQSALSLAQVAEGGVLLGVGASVPAHVTGVNGLPYDTSPLTRVRETVRLLKGVLPGDRAKVIVGALRPKMLRLAYEEADGAILNLLTAADLPKVIEAGAGPRAGKETVVKVFVCPTADAGYARRAGRRFLGWILNQRPYAALYDWLGHGDRLRASREHFARGDGAGAERALPEDLVDLLWLHGDPDSCRKQIAEFVRPEVTTVLLYVAQVPELTARPGRLPELLAELLPGDT</sequence>
<dbReference type="GO" id="GO:0004497">
    <property type="term" value="F:monooxygenase activity"/>
    <property type="evidence" value="ECO:0007669"/>
    <property type="project" value="UniProtKB-KW"/>
</dbReference>
<organism evidence="3 4">
    <name type="scientific">Sphaerisporangium siamense</name>
    <dbReference type="NCBI Taxonomy" id="795645"/>
    <lineage>
        <taxon>Bacteria</taxon>
        <taxon>Bacillati</taxon>
        <taxon>Actinomycetota</taxon>
        <taxon>Actinomycetes</taxon>
        <taxon>Streptosporangiales</taxon>
        <taxon>Streptosporangiaceae</taxon>
        <taxon>Sphaerisporangium</taxon>
    </lineage>
</organism>
<dbReference type="PANTHER" id="PTHR43244">
    <property type="match status" value="1"/>
</dbReference>
<feature type="domain" description="Luciferase-like" evidence="2">
    <location>
        <begin position="26"/>
        <end position="279"/>
    </location>
</feature>
<dbReference type="AlphaFoldDB" id="A0A7W7D637"/>
<accession>A0A7W7D637</accession>
<dbReference type="InterPro" id="IPR036661">
    <property type="entry name" value="Luciferase-like_sf"/>
</dbReference>
<dbReference type="Gene3D" id="3.20.20.30">
    <property type="entry name" value="Luciferase-like domain"/>
    <property type="match status" value="1"/>
</dbReference>
<keyword evidence="4" id="KW-1185">Reference proteome</keyword>
<dbReference type="Pfam" id="PF00296">
    <property type="entry name" value="Bac_luciferase"/>
    <property type="match status" value="1"/>
</dbReference>
<dbReference type="InterPro" id="IPR050564">
    <property type="entry name" value="F420-G6PD/mer"/>
</dbReference>
<name>A0A7W7D637_9ACTN</name>
<dbReference type="EMBL" id="JACHND010000001">
    <property type="protein sequence ID" value="MBB4700967.1"/>
    <property type="molecule type" value="Genomic_DNA"/>
</dbReference>
<dbReference type="InterPro" id="IPR011251">
    <property type="entry name" value="Luciferase-like_dom"/>
</dbReference>
<evidence type="ECO:0000313" key="3">
    <source>
        <dbReference type="EMBL" id="MBB4700967.1"/>
    </source>
</evidence>
<dbReference type="SUPFAM" id="SSF51679">
    <property type="entry name" value="Bacterial luciferase-like"/>
    <property type="match status" value="1"/>
</dbReference>
<evidence type="ECO:0000256" key="1">
    <source>
        <dbReference type="ARBA" id="ARBA00023002"/>
    </source>
</evidence>
<proteinExistence type="predicted"/>
<dbReference type="Proteomes" id="UP000542210">
    <property type="component" value="Unassembled WGS sequence"/>
</dbReference>
<protein>
    <submittedName>
        <fullName evidence="3">Alkanesulfonate monooxygenase SsuD/methylene tetrahydromethanopterin reductase-like flavin-dependent oxidoreductase (Luciferase family)</fullName>
    </submittedName>
</protein>
<dbReference type="RefSeq" id="WP_184879768.1">
    <property type="nucleotide sequence ID" value="NZ_BOOV01000017.1"/>
</dbReference>
<keyword evidence="1" id="KW-0560">Oxidoreductase</keyword>
<dbReference type="PANTHER" id="PTHR43244:SF1">
    <property type="entry name" value="5,10-METHYLENETETRAHYDROMETHANOPTERIN REDUCTASE"/>
    <property type="match status" value="1"/>
</dbReference>
<gene>
    <name evidence="3" type="ORF">BJ982_002511</name>
</gene>
<dbReference type="GO" id="GO:0016705">
    <property type="term" value="F:oxidoreductase activity, acting on paired donors, with incorporation or reduction of molecular oxygen"/>
    <property type="evidence" value="ECO:0007669"/>
    <property type="project" value="InterPro"/>
</dbReference>